<evidence type="ECO:0000256" key="12">
    <source>
        <dbReference type="RuleBase" id="RU003357"/>
    </source>
</evidence>
<keyword evidence="8 12" id="KW-0798">TonB box</keyword>
<evidence type="ECO:0000256" key="3">
    <source>
        <dbReference type="ARBA" id="ARBA00022452"/>
    </source>
</evidence>
<feature type="chain" id="PRO_5020346020" evidence="13">
    <location>
        <begin position="23"/>
        <end position="780"/>
    </location>
</feature>
<evidence type="ECO:0000259" key="15">
    <source>
        <dbReference type="Pfam" id="PF07715"/>
    </source>
</evidence>
<keyword evidence="6" id="KW-0408">Iron</keyword>
<keyword evidence="13" id="KW-0732">Signal</keyword>
<dbReference type="AlphaFoldDB" id="A0A4Q4JD91"/>
<dbReference type="InterPro" id="IPR039426">
    <property type="entry name" value="TonB-dep_rcpt-like"/>
</dbReference>
<evidence type="ECO:0000256" key="11">
    <source>
        <dbReference type="PROSITE-ProRule" id="PRU01360"/>
    </source>
</evidence>
<dbReference type="InterPro" id="IPR000531">
    <property type="entry name" value="Beta-barrel_TonB"/>
</dbReference>
<dbReference type="PANTHER" id="PTHR32552:SF81">
    <property type="entry name" value="TONB-DEPENDENT OUTER MEMBRANE RECEPTOR"/>
    <property type="match status" value="1"/>
</dbReference>
<keyword evidence="4" id="KW-0410">Iron transport</keyword>
<evidence type="ECO:0000256" key="8">
    <source>
        <dbReference type="ARBA" id="ARBA00023077"/>
    </source>
</evidence>
<dbReference type="GO" id="GO:0009279">
    <property type="term" value="C:cell outer membrane"/>
    <property type="evidence" value="ECO:0007669"/>
    <property type="project" value="UniProtKB-SubCell"/>
</dbReference>
<keyword evidence="9 11" id="KW-0472">Membrane</keyword>
<comment type="subcellular location">
    <subcellularLocation>
        <location evidence="1 11">Cell outer membrane</location>
        <topology evidence="1 11">Multi-pass membrane protein</topology>
    </subcellularLocation>
</comment>
<evidence type="ECO:0000313" key="17">
    <source>
        <dbReference type="Proteomes" id="UP000292734"/>
    </source>
</evidence>
<dbReference type="Proteomes" id="UP000292734">
    <property type="component" value="Unassembled WGS sequence"/>
</dbReference>
<evidence type="ECO:0000256" key="9">
    <source>
        <dbReference type="ARBA" id="ARBA00023136"/>
    </source>
</evidence>
<evidence type="ECO:0000256" key="13">
    <source>
        <dbReference type="SAM" id="SignalP"/>
    </source>
</evidence>
<dbReference type="Pfam" id="PF00593">
    <property type="entry name" value="TonB_dep_Rec_b-barrel"/>
    <property type="match status" value="1"/>
</dbReference>
<feature type="signal peptide" evidence="13">
    <location>
        <begin position="1"/>
        <end position="22"/>
    </location>
</feature>
<gene>
    <name evidence="16" type="ORF">EWH08_07295</name>
</gene>
<comment type="caution">
    <text evidence="16">The sequence shown here is derived from an EMBL/GenBank/DDBJ whole genome shotgun (WGS) entry which is preliminary data.</text>
</comment>
<keyword evidence="7" id="KW-0406">Ion transport</keyword>
<reference evidence="16 17" key="1">
    <citation type="submission" date="2019-02" db="EMBL/GenBank/DDBJ databases">
        <authorList>
            <person name="Feng G."/>
        </authorList>
    </citation>
    <scope>NUCLEOTIDE SEQUENCE [LARGE SCALE GENOMIC DNA]</scope>
    <source>
        <strain evidence="16 17">DSM 26779</strain>
    </source>
</reference>
<name>A0A4Q4JD91_9SPHN</name>
<protein>
    <submittedName>
        <fullName evidence="16">TonB-dependent receptor</fullName>
    </submittedName>
</protein>
<keyword evidence="16" id="KW-0675">Receptor</keyword>
<feature type="domain" description="TonB-dependent receptor plug" evidence="15">
    <location>
        <begin position="58"/>
        <end position="165"/>
    </location>
</feature>
<evidence type="ECO:0000256" key="2">
    <source>
        <dbReference type="ARBA" id="ARBA00022448"/>
    </source>
</evidence>
<dbReference type="InterPro" id="IPR012910">
    <property type="entry name" value="Plug_dom"/>
</dbReference>
<evidence type="ECO:0000256" key="1">
    <source>
        <dbReference type="ARBA" id="ARBA00004571"/>
    </source>
</evidence>
<sequence>MMMKWKAVLCLAGAAVVVPVAAHGQSPSGPIGEAPASAEPAASPADIVVTAQKRAQSLSTVPMSVTALTGEQLAARGINDVQDLAKVTPGLNFVQSGSGVPVYSLRGVGFYDTAVGARPTVSVYVDEAPLPFSVMTTGAAFDLERVEVLKGPQGTLFGQNATGGAINYIAAKPRDELGAGVTASFARFNTLDAQGYVTGPLAPGLNARLAVRGVRGDGWQQSYTRNDSLGRQRMLQGRFLLDWQASDRLKLSLNLNGFIDDGDMQAGQLLTVIPLFAPFAATIPLVTNYPRSPETPRAADWNADTPFRKDNSFYQAVLRGDYELTDDITLVSLNSYSRMRMHQRIDLDGTSLSNGDQTVRGRITSFSTEERLTGNFGPATVILGLNYAYDRTREDAFWSMPYSTQNSYFTPLTNDVAAAPYGYQDFNTYAAFGNVDYDIGRLVTLHAGARYTKADLRYEGCSRPGNQHSADASTRLFNGVLAMVGRPLIPPIPLNGCSALDNNLAYAEHIGGTFNEDSLSWRVGVDVKPAERVLLYANASRGYKAGSVPVLSGTSVDQYLPVKQESVLALEAGFKASLFGRLVDVTGAVFNYDYSDKQLQGRINTLAGALLALVNVPKSRIRGFEGQVTVYPTSGLSLTAAATYLDSKVTSDFINYTIIGTRKNFIGNDFPYTPKWQVNLDGNYRFPVSDRLDANLGANYSYRTSTNAGFGNEPLLYMKDYGVLDLRAGFGSSDGRWQVSAFGRNVTNSYYWTNVAKLFDVVRRLAGQPATYGIQMNWRL</sequence>
<dbReference type="Pfam" id="PF07715">
    <property type="entry name" value="Plug"/>
    <property type="match status" value="1"/>
</dbReference>
<proteinExistence type="inferred from homology"/>
<dbReference type="PROSITE" id="PS52016">
    <property type="entry name" value="TONB_DEPENDENT_REC_3"/>
    <property type="match status" value="1"/>
</dbReference>
<dbReference type="SUPFAM" id="SSF56935">
    <property type="entry name" value="Porins"/>
    <property type="match status" value="1"/>
</dbReference>
<keyword evidence="5 11" id="KW-0812">Transmembrane</keyword>
<keyword evidence="10 11" id="KW-0998">Cell outer membrane</keyword>
<dbReference type="Gene3D" id="2.40.170.20">
    <property type="entry name" value="TonB-dependent receptor, beta-barrel domain"/>
    <property type="match status" value="1"/>
</dbReference>
<dbReference type="PANTHER" id="PTHR32552">
    <property type="entry name" value="FERRICHROME IRON RECEPTOR-RELATED"/>
    <property type="match status" value="1"/>
</dbReference>
<keyword evidence="2 11" id="KW-0813">Transport</keyword>
<dbReference type="RefSeq" id="WP_129965401.1">
    <property type="nucleotide sequence ID" value="NZ_JACBZE010000004.1"/>
</dbReference>
<evidence type="ECO:0000256" key="5">
    <source>
        <dbReference type="ARBA" id="ARBA00022692"/>
    </source>
</evidence>
<dbReference type="InterPro" id="IPR036942">
    <property type="entry name" value="Beta-barrel_TonB_sf"/>
</dbReference>
<organism evidence="16 17">
    <name type="scientific">Sphingobium indicum</name>
    <dbReference type="NCBI Taxonomy" id="332055"/>
    <lineage>
        <taxon>Bacteria</taxon>
        <taxon>Pseudomonadati</taxon>
        <taxon>Pseudomonadota</taxon>
        <taxon>Alphaproteobacteria</taxon>
        <taxon>Sphingomonadales</taxon>
        <taxon>Sphingomonadaceae</taxon>
        <taxon>Sphingobium</taxon>
    </lineage>
</organism>
<feature type="domain" description="TonB-dependent receptor-like beta-barrel" evidence="14">
    <location>
        <begin position="274"/>
        <end position="746"/>
    </location>
</feature>
<dbReference type="GO" id="GO:0006826">
    <property type="term" value="P:iron ion transport"/>
    <property type="evidence" value="ECO:0007669"/>
    <property type="project" value="UniProtKB-KW"/>
</dbReference>
<evidence type="ECO:0000256" key="7">
    <source>
        <dbReference type="ARBA" id="ARBA00023065"/>
    </source>
</evidence>
<comment type="similarity">
    <text evidence="11 12">Belongs to the TonB-dependent receptor family.</text>
</comment>
<evidence type="ECO:0000313" key="16">
    <source>
        <dbReference type="EMBL" id="RYM04258.1"/>
    </source>
</evidence>
<dbReference type="CDD" id="cd01347">
    <property type="entry name" value="ligand_gated_channel"/>
    <property type="match status" value="1"/>
</dbReference>
<evidence type="ECO:0000259" key="14">
    <source>
        <dbReference type="Pfam" id="PF00593"/>
    </source>
</evidence>
<evidence type="ECO:0000256" key="6">
    <source>
        <dbReference type="ARBA" id="ARBA00023004"/>
    </source>
</evidence>
<accession>A0A4Q4JD91</accession>
<dbReference type="EMBL" id="SEOM01000001">
    <property type="protein sequence ID" value="RYM04258.1"/>
    <property type="molecule type" value="Genomic_DNA"/>
</dbReference>
<evidence type="ECO:0000256" key="4">
    <source>
        <dbReference type="ARBA" id="ARBA00022496"/>
    </source>
</evidence>
<evidence type="ECO:0000256" key="10">
    <source>
        <dbReference type="ARBA" id="ARBA00023237"/>
    </source>
</evidence>
<keyword evidence="3 11" id="KW-1134">Transmembrane beta strand</keyword>